<keyword evidence="2" id="KW-0808">Transferase</keyword>
<dbReference type="PROSITE" id="PS50146">
    <property type="entry name" value="DAGK"/>
    <property type="match status" value="1"/>
</dbReference>
<dbReference type="Gene3D" id="3.40.50.10330">
    <property type="entry name" value="Probable inorganic polyphosphate/atp-NAD kinase, domain 1"/>
    <property type="match status" value="1"/>
</dbReference>
<evidence type="ECO:0000313" key="2">
    <source>
        <dbReference type="EMBL" id="RVW69510.1"/>
    </source>
</evidence>
<proteinExistence type="predicted"/>
<reference evidence="2 3" key="1">
    <citation type="journal article" date="2018" name="PLoS Genet.">
        <title>Population sequencing reveals clonal diversity and ancestral inbreeding in the grapevine cultivar Chardonnay.</title>
        <authorList>
            <person name="Roach M.J."/>
            <person name="Johnson D.L."/>
            <person name="Bohlmann J."/>
            <person name="van Vuuren H.J."/>
            <person name="Jones S.J."/>
            <person name="Pretorius I.S."/>
            <person name="Schmidt S.A."/>
            <person name="Borneman A.R."/>
        </authorList>
    </citation>
    <scope>NUCLEOTIDE SEQUENCE [LARGE SCALE GENOMIC DNA]</scope>
    <source>
        <strain evidence="3">cv. Chardonnay</strain>
        <tissue evidence="2">Leaf</tissue>
    </source>
</reference>
<sequence>MINPKDDANQGNDLLLSIRSIFPESWVSDISEVVPQLPLHHIRKVFGLRSDSEVVDRVRILVFGGDATTNQVLQAFCDMELHPTPLIGVMPLGTQVDISISLGWVIQ</sequence>
<dbReference type="PANTHER" id="PTHR11255">
    <property type="entry name" value="DIACYLGLYCEROL KINASE"/>
    <property type="match status" value="1"/>
</dbReference>
<dbReference type="InterPro" id="IPR001206">
    <property type="entry name" value="Diacylglycerol_kinase_cat_dom"/>
</dbReference>
<feature type="domain" description="DAGKc" evidence="1">
    <location>
        <begin position="1"/>
        <end position="107"/>
    </location>
</feature>
<name>A0A438GBG4_VITVI</name>
<dbReference type="EMBL" id="QGNW01000494">
    <property type="protein sequence ID" value="RVW69510.1"/>
    <property type="molecule type" value="Genomic_DNA"/>
</dbReference>
<dbReference type="AlphaFoldDB" id="A0A438GBG4"/>
<dbReference type="InterPro" id="IPR017438">
    <property type="entry name" value="ATP-NAD_kinase_N"/>
</dbReference>
<organism evidence="2 3">
    <name type="scientific">Vitis vinifera</name>
    <name type="common">Grape</name>
    <dbReference type="NCBI Taxonomy" id="29760"/>
    <lineage>
        <taxon>Eukaryota</taxon>
        <taxon>Viridiplantae</taxon>
        <taxon>Streptophyta</taxon>
        <taxon>Embryophyta</taxon>
        <taxon>Tracheophyta</taxon>
        <taxon>Spermatophyta</taxon>
        <taxon>Magnoliopsida</taxon>
        <taxon>eudicotyledons</taxon>
        <taxon>Gunneridae</taxon>
        <taxon>Pentapetalae</taxon>
        <taxon>rosids</taxon>
        <taxon>Vitales</taxon>
        <taxon>Vitaceae</taxon>
        <taxon>Viteae</taxon>
        <taxon>Vitis</taxon>
    </lineage>
</organism>
<evidence type="ECO:0000259" key="1">
    <source>
        <dbReference type="PROSITE" id="PS50146"/>
    </source>
</evidence>
<comment type="caution">
    <text evidence="2">The sequence shown here is derived from an EMBL/GenBank/DDBJ whole genome shotgun (WGS) entry which is preliminary data.</text>
</comment>
<keyword evidence="2" id="KW-0418">Kinase</keyword>
<dbReference type="Pfam" id="PF00781">
    <property type="entry name" value="DAGK_cat"/>
    <property type="match status" value="1"/>
</dbReference>
<gene>
    <name evidence="2" type="primary">DGK4_0</name>
    <name evidence="2" type="ORF">CK203_063814</name>
</gene>
<dbReference type="GO" id="GO:0007165">
    <property type="term" value="P:signal transduction"/>
    <property type="evidence" value="ECO:0007669"/>
    <property type="project" value="InterPro"/>
</dbReference>
<dbReference type="InterPro" id="IPR016064">
    <property type="entry name" value="NAD/diacylglycerol_kinase_sf"/>
</dbReference>
<dbReference type="GO" id="GO:0004143">
    <property type="term" value="F:ATP-dependent diacylglycerol kinase activity"/>
    <property type="evidence" value="ECO:0007669"/>
    <property type="project" value="InterPro"/>
</dbReference>
<protein>
    <submittedName>
        <fullName evidence="2">Diacylglycerol kinase 4</fullName>
    </submittedName>
</protein>
<evidence type="ECO:0000313" key="3">
    <source>
        <dbReference type="Proteomes" id="UP000288805"/>
    </source>
</evidence>
<dbReference type="SUPFAM" id="SSF111331">
    <property type="entry name" value="NAD kinase/diacylglycerol kinase-like"/>
    <property type="match status" value="1"/>
</dbReference>
<dbReference type="InterPro" id="IPR037607">
    <property type="entry name" value="DGK"/>
</dbReference>
<accession>A0A438GBG4</accession>
<dbReference type="Proteomes" id="UP000288805">
    <property type="component" value="Unassembled WGS sequence"/>
</dbReference>